<evidence type="ECO:0000313" key="2">
    <source>
        <dbReference type="Proteomes" id="UP001320706"/>
    </source>
</evidence>
<proteinExistence type="predicted"/>
<accession>A0ACC3SPL2</accession>
<dbReference type="Proteomes" id="UP001320706">
    <property type="component" value="Unassembled WGS sequence"/>
</dbReference>
<keyword evidence="2" id="KW-1185">Reference proteome</keyword>
<name>A0ACC3SPL2_9PEZI</name>
<protein>
    <submittedName>
        <fullName evidence="1">Uncharacterized protein</fullName>
    </submittedName>
</protein>
<dbReference type="EMBL" id="JAMKPW020000002">
    <property type="protein sequence ID" value="KAK8219932.1"/>
    <property type="molecule type" value="Genomic_DNA"/>
</dbReference>
<sequence length="615" mass="67717">MSGDSDFEPKRAGNNYIEDVGSSMSPKDPANAHGYLPKHGDRALALVGDQHIELTEEDILDKSVLGYGAVFGLQTDTHLKGSQYSFVGSIAPIAQLAVQPFTSILIVKVPHRILMPALCLGWGIAQAAMAACNSYSGLIAARFFLGLFEGGCLPLFSVITSHWYRRAEQPIRVAACRACPVADHLPVRRPRNHHLRAPRLLASRQRHRLRALPNRARTRPSRRAPPREPDRHRIAPVRLAARARSLPGAQNLALRRHVAAQQSRGPGHQHLRPLDPARPGLRQVHDESAQHALRGVAVHRDPIRILLRAKGALQIPHPGRADAAGDRGDSDAVPDPADLERGGAPARRLLSTRVPVRWEPAHCVLDRGEYGRQHEEERAHVAVQCGIERGEYCWPVAVHGTGCAGVSSGVEGVFGRFCGAGGRYWGPGGWSGCFESYAGEEEGGEWQAEGFEGSYYIRHICNPQFSASGRKRSYTHRVSLGPGPELAIPLQLPTVRIDTLYAIVTPCNSKRMHLARHLCRSGLEKFTNLLKGVYHKPKDLACALYETPIADLECKRDYWKRSSPLISYKAWDSLSDALKLDKWESRGYRTALSLPPRGLASAVRSYSRILRTGSA</sequence>
<reference evidence="1" key="1">
    <citation type="submission" date="2024-02" db="EMBL/GenBank/DDBJ databases">
        <title>Metagenome Assembled Genome of Zalaria obscura JY119.</title>
        <authorList>
            <person name="Vighnesh L."/>
            <person name="Jagadeeshwari U."/>
            <person name="Venkata Ramana C."/>
            <person name="Sasikala C."/>
        </authorList>
    </citation>
    <scope>NUCLEOTIDE SEQUENCE</scope>
    <source>
        <strain evidence="1">JY119</strain>
    </source>
</reference>
<organism evidence="1 2">
    <name type="scientific">Zalaria obscura</name>
    <dbReference type="NCBI Taxonomy" id="2024903"/>
    <lineage>
        <taxon>Eukaryota</taxon>
        <taxon>Fungi</taxon>
        <taxon>Dikarya</taxon>
        <taxon>Ascomycota</taxon>
        <taxon>Pezizomycotina</taxon>
        <taxon>Dothideomycetes</taxon>
        <taxon>Dothideomycetidae</taxon>
        <taxon>Dothideales</taxon>
        <taxon>Zalariaceae</taxon>
        <taxon>Zalaria</taxon>
    </lineage>
</organism>
<evidence type="ECO:0000313" key="1">
    <source>
        <dbReference type="EMBL" id="KAK8219932.1"/>
    </source>
</evidence>
<comment type="caution">
    <text evidence="1">The sequence shown here is derived from an EMBL/GenBank/DDBJ whole genome shotgun (WGS) entry which is preliminary data.</text>
</comment>
<gene>
    <name evidence="1" type="ORF">M8818_000347</name>
</gene>